<protein>
    <submittedName>
        <fullName evidence="1">Uncharacterized protein</fullName>
    </submittedName>
</protein>
<organism evidence="1 2">
    <name type="scientific">Comamonas thiooxydans</name>
    <dbReference type="NCBI Taxonomy" id="363952"/>
    <lineage>
        <taxon>Bacteria</taxon>
        <taxon>Pseudomonadati</taxon>
        <taxon>Pseudomonadota</taxon>
        <taxon>Betaproteobacteria</taxon>
        <taxon>Burkholderiales</taxon>
        <taxon>Comamonadaceae</taxon>
        <taxon>Comamonas</taxon>
    </lineage>
</organism>
<comment type="caution">
    <text evidence="1">The sequence shown here is derived from an EMBL/GenBank/DDBJ whole genome shotgun (WGS) entry which is preliminary data.</text>
</comment>
<keyword evidence="2" id="KW-1185">Reference proteome</keyword>
<name>A0A0E3BP15_9BURK</name>
<proteinExistence type="predicted"/>
<dbReference type="Proteomes" id="UP000029549">
    <property type="component" value="Unassembled WGS sequence"/>
</dbReference>
<dbReference type="RefSeq" id="WP_165572075.1">
    <property type="nucleotide sequence ID" value="NZ_AWTM01000129.1"/>
</dbReference>
<reference evidence="1 2" key="1">
    <citation type="submission" date="2013-09" db="EMBL/GenBank/DDBJ databases">
        <title>High correlation between genotypes and phenotypes of environmental bacteria Comamonas testosteroni strains.</title>
        <authorList>
            <person name="Liu L."/>
            <person name="Zhu W."/>
            <person name="Xia X."/>
            <person name="Xu B."/>
            <person name="Luo M."/>
            <person name="Wang G."/>
        </authorList>
    </citation>
    <scope>NUCLEOTIDE SEQUENCE [LARGE SCALE GENOMIC DNA]</scope>
    <source>
        <strain evidence="1 2">DF2</strain>
    </source>
</reference>
<dbReference type="AlphaFoldDB" id="A0A0E3BP15"/>
<evidence type="ECO:0000313" key="2">
    <source>
        <dbReference type="Proteomes" id="UP000029549"/>
    </source>
</evidence>
<gene>
    <name evidence="1" type="ORF">P608_23485</name>
</gene>
<accession>A0A0E3BP15</accession>
<dbReference type="EMBL" id="AWTP01000151">
    <property type="protein sequence ID" value="KGH05122.1"/>
    <property type="molecule type" value="Genomic_DNA"/>
</dbReference>
<evidence type="ECO:0000313" key="1">
    <source>
        <dbReference type="EMBL" id="KGH05122.1"/>
    </source>
</evidence>
<sequence>MGVGKRNQHAARGFEIGRSDPVDCVCFKSDAPVLGWLKSSRGRPVRA</sequence>